<feature type="transmembrane region" description="Helical" evidence="6">
    <location>
        <begin position="453"/>
        <end position="473"/>
    </location>
</feature>
<proteinExistence type="predicted"/>
<evidence type="ECO:0000259" key="7">
    <source>
        <dbReference type="PROSITE" id="PS50850"/>
    </source>
</evidence>
<evidence type="ECO:0000313" key="9">
    <source>
        <dbReference type="Proteomes" id="UP001391051"/>
    </source>
</evidence>
<dbReference type="PROSITE" id="PS50850">
    <property type="entry name" value="MFS"/>
    <property type="match status" value="1"/>
</dbReference>
<comment type="subcellular location">
    <subcellularLocation>
        <location evidence="1">Membrane</location>
        <topology evidence="1">Multi-pass membrane protein</topology>
    </subcellularLocation>
</comment>
<keyword evidence="2 6" id="KW-0812">Transmembrane</keyword>
<dbReference type="Gene3D" id="1.20.1250.20">
    <property type="entry name" value="MFS general substrate transporter like domains"/>
    <property type="match status" value="2"/>
</dbReference>
<sequence>MAVHPDQIQVAPPGLLSDAEVNAAILKSNTTVGGNSAFHNFNNDFAHVSDPAERRRLALAEIDKAPFGWYHVRACAIAGIGFYTDSYDIFTIGLVTSMLGIVYFGGTLPAEADTAIKAATFGGVVIGQVSFGILSDVVGRKSMYGLELIIIIVVTLAQALSSGSPAMSIVGLMIFWRVIMGVGIGGDYPLSATITSEFATTKWRGFMMNAVFAMQGIGQLSAALLLLVVTAGFKNSLIGSATHTLCSTSNGCNSAVDKMWRIMIGMGAVPGCVALYFRLTMPETPRYTFIVVARDAACVSNGPEAFRRAKWPEVEADEAGRVPTLMPVPAAEPEAPKASWADFGQHYRKWKNLKVLLGTALSWFCIVSLHFICHVTLICLCASANPSGKNVGSYGLWLNNPIILKAIGWSGNDNMYEHFYDTAIGNIILVLAGAVPGYWVSAAVIDTVGRKPVQLFGFFMLTLTFCIMGFHFWNLSGEALMVLYTIMQFFFNAGPNSTTFIIPAEVFPTRYRATSHGISAATGKIGAIIAQCVFGPLRVIGADPVKAVNDPRWSTPWLPHIIQIFALFMLAGFFTTLLIPESARKTLEELGAGDELPAPPSPTSSSQTEKGPTEQRSSL</sequence>
<feature type="transmembrane region" description="Helical" evidence="6">
    <location>
        <begin position="355"/>
        <end position="385"/>
    </location>
</feature>
<feature type="transmembrane region" description="Helical" evidence="6">
    <location>
        <begin position="259"/>
        <end position="277"/>
    </location>
</feature>
<gene>
    <name evidence="8" type="ORF">PG986_001072</name>
</gene>
<evidence type="ECO:0000256" key="3">
    <source>
        <dbReference type="ARBA" id="ARBA00022989"/>
    </source>
</evidence>
<evidence type="ECO:0000256" key="1">
    <source>
        <dbReference type="ARBA" id="ARBA00004141"/>
    </source>
</evidence>
<feature type="transmembrane region" description="Helical" evidence="6">
    <location>
        <begin position="144"/>
        <end position="160"/>
    </location>
</feature>
<feature type="transmembrane region" description="Helical" evidence="6">
    <location>
        <begin position="87"/>
        <end position="106"/>
    </location>
</feature>
<feature type="compositionally biased region" description="Polar residues" evidence="5">
    <location>
        <begin position="607"/>
        <end position="619"/>
    </location>
</feature>
<evidence type="ECO:0000256" key="2">
    <source>
        <dbReference type="ARBA" id="ARBA00022692"/>
    </source>
</evidence>
<evidence type="ECO:0000256" key="4">
    <source>
        <dbReference type="ARBA" id="ARBA00023136"/>
    </source>
</evidence>
<evidence type="ECO:0000256" key="6">
    <source>
        <dbReference type="SAM" id="Phobius"/>
    </source>
</evidence>
<name>A0ABR1QXI6_9PEZI</name>
<feature type="domain" description="Major facilitator superfamily (MFS) profile" evidence="7">
    <location>
        <begin position="74"/>
        <end position="584"/>
    </location>
</feature>
<feature type="transmembrane region" description="Helical" evidence="6">
    <location>
        <begin position="166"/>
        <end position="185"/>
    </location>
</feature>
<keyword evidence="4 6" id="KW-0472">Membrane</keyword>
<dbReference type="CDD" id="cd17364">
    <property type="entry name" value="MFS_PhT"/>
    <property type="match status" value="1"/>
</dbReference>
<feature type="transmembrane region" description="Helical" evidence="6">
    <location>
        <begin position="206"/>
        <end position="229"/>
    </location>
</feature>
<feature type="transmembrane region" description="Helical" evidence="6">
    <location>
        <begin position="557"/>
        <end position="579"/>
    </location>
</feature>
<keyword evidence="9" id="KW-1185">Reference proteome</keyword>
<feature type="transmembrane region" description="Helical" evidence="6">
    <location>
        <begin position="423"/>
        <end position="441"/>
    </location>
</feature>
<feature type="region of interest" description="Disordered" evidence="5">
    <location>
        <begin position="589"/>
        <end position="619"/>
    </location>
</feature>
<dbReference type="InterPro" id="IPR036259">
    <property type="entry name" value="MFS_trans_sf"/>
</dbReference>
<dbReference type="RefSeq" id="XP_066706187.1">
    <property type="nucleotide sequence ID" value="XM_066837294.1"/>
</dbReference>
<evidence type="ECO:0000256" key="5">
    <source>
        <dbReference type="SAM" id="MobiDB-lite"/>
    </source>
</evidence>
<reference evidence="8 9" key="1">
    <citation type="submission" date="2023-01" db="EMBL/GenBank/DDBJ databases">
        <title>Analysis of 21 Apiospora genomes using comparative genomics revels a genus with tremendous synthesis potential of carbohydrate active enzymes and secondary metabolites.</title>
        <authorList>
            <person name="Sorensen T."/>
        </authorList>
    </citation>
    <scope>NUCLEOTIDE SEQUENCE [LARGE SCALE GENOMIC DNA]</scope>
    <source>
        <strain evidence="8 9">CBS 24483</strain>
    </source>
</reference>
<dbReference type="InterPro" id="IPR005828">
    <property type="entry name" value="MFS_sugar_transport-like"/>
</dbReference>
<dbReference type="InterPro" id="IPR005829">
    <property type="entry name" value="Sugar_transporter_CS"/>
</dbReference>
<organism evidence="8 9">
    <name type="scientific">Apiospora aurea</name>
    <dbReference type="NCBI Taxonomy" id="335848"/>
    <lineage>
        <taxon>Eukaryota</taxon>
        <taxon>Fungi</taxon>
        <taxon>Dikarya</taxon>
        <taxon>Ascomycota</taxon>
        <taxon>Pezizomycotina</taxon>
        <taxon>Sordariomycetes</taxon>
        <taxon>Xylariomycetidae</taxon>
        <taxon>Amphisphaeriales</taxon>
        <taxon>Apiosporaceae</taxon>
        <taxon>Apiospora</taxon>
    </lineage>
</organism>
<dbReference type="Proteomes" id="UP001391051">
    <property type="component" value="Unassembled WGS sequence"/>
</dbReference>
<dbReference type="Pfam" id="PF00083">
    <property type="entry name" value="Sugar_tr"/>
    <property type="match status" value="2"/>
</dbReference>
<dbReference type="PANTHER" id="PTHR24064">
    <property type="entry name" value="SOLUTE CARRIER FAMILY 22 MEMBER"/>
    <property type="match status" value="1"/>
</dbReference>
<dbReference type="SUPFAM" id="SSF103473">
    <property type="entry name" value="MFS general substrate transporter"/>
    <property type="match status" value="1"/>
</dbReference>
<dbReference type="InterPro" id="IPR020846">
    <property type="entry name" value="MFS_dom"/>
</dbReference>
<dbReference type="PROSITE" id="PS00217">
    <property type="entry name" value="SUGAR_TRANSPORT_2"/>
    <property type="match status" value="1"/>
</dbReference>
<protein>
    <submittedName>
        <fullName evidence="8">Inorganic phosphate transporter PHO84</fullName>
    </submittedName>
</protein>
<comment type="caution">
    <text evidence="8">The sequence shown here is derived from an EMBL/GenBank/DDBJ whole genome shotgun (WGS) entry which is preliminary data.</text>
</comment>
<dbReference type="GeneID" id="92070356"/>
<evidence type="ECO:0000313" key="8">
    <source>
        <dbReference type="EMBL" id="KAK7966795.1"/>
    </source>
</evidence>
<keyword evidence="3 6" id="KW-1133">Transmembrane helix</keyword>
<dbReference type="EMBL" id="JAQQWE010000001">
    <property type="protein sequence ID" value="KAK7966795.1"/>
    <property type="molecule type" value="Genomic_DNA"/>
</dbReference>
<accession>A0ABR1QXI6</accession>
<feature type="transmembrane region" description="Helical" evidence="6">
    <location>
        <begin position="118"/>
        <end position="137"/>
    </location>
</feature>